<dbReference type="PANTHER" id="PTHR47129:SF1">
    <property type="entry name" value="NMRA-LIKE DOMAIN-CONTAINING PROTEIN"/>
    <property type="match status" value="1"/>
</dbReference>
<dbReference type="AlphaFoldDB" id="A0A428VWS4"/>
<dbReference type="Proteomes" id="UP000286716">
    <property type="component" value="Unassembled WGS sequence"/>
</dbReference>
<name>A0A428VWS4_AMYBA</name>
<dbReference type="EMBL" id="QHHU01000111">
    <property type="protein sequence ID" value="RSM35275.1"/>
    <property type="molecule type" value="Genomic_DNA"/>
</dbReference>
<dbReference type="PANTHER" id="PTHR47129">
    <property type="entry name" value="QUINONE OXIDOREDUCTASE 2"/>
    <property type="match status" value="1"/>
</dbReference>
<dbReference type="InterPro" id="IPR052718">
    <property type="entry name" value="NmrA-type_oxidoreductase"/>
</dbReference>
<dbReference type="Gene3D" id="3.40.50.720">
    <property type="entry name" value="NAD(P)-binding Rossmann-like Domain"/>
    <property type="match status" value="1"/>
</dbReference>
<comment type="caution">
    <text evidence="2">The sequence shown here is derived from an EMBL/GenBank/DDBJ whole genome shotgun (WGS) entry which is preliminary data.</text>
</comment>
<feature type="domain" description="NmrA-like" evidence="1">
    <location>
        <begin position="2"/>
        <end position="243"/>
    </location>
</feature>
<accession>A0A428VWS4</accession>
<gene>
    <name evidence="2" type="ORF">DMA12_44880</name>
</gene>
<evidence type="ECO:0000313" key="3">
    <source>
        <dbReference type="Proteomes" id="UP000286716"/>
    </source>
</evidence>
<dbReference type="Pfam" id="PF05368">
    <property type="entry name" value="NmrA"/>
    <property type="match status" value="1"/>
</dbReference>
<dbReference type="OrthoDB" id="5510591at2"/>
<sequence>MIIVTGATGRLGSQIVRKLLDRMPADTVGVSVRDTDKAVALADRGVRVRAGDFTDPASLDHAFEGADQVLVVSAAIRGLQAATASRAAIDAAVRAGAARVLYTSHQVASPDALFDPGRQHAAAEAHLAEQNVAYTALRHGFYASTFEYYVPAALQTGEFRLPADGPVSWTAHADLAEADVIALTRPDALDGVTPPLTAPELLDFSDVTRILSDLTGRTITRVVVDDEEWKATVTAQGMPADAADFTLGMFRAARAGQFAVTDPALQTLLGRPAISARTVLENILQQQPARP</sequence>
<evidence type="ECO:0000259" key="1">
    <source>
        <dbReference type="Pfam" id="PF05368"/>
    </source>
</evidence>
<keyword evidence="3" id="KW-1185">Reference proteome</keyword>
<dbReference type="SUPFAM" id="SSF51735">
    <property type="entry name" value="NAD(P)-binding Rossmann-fold domains"/>
    <property type="match status" value="1"/>
</dbReference>
<dbReference type="RefSeq" id="WP_020640694.1">
    <property type="nucleotide sequence ID" value="NZ_QHHU01000111.1"/>
</dbReference>
<reference evidence="2 3" key="1">
    <citation type="submission" date="2018-05" db="EMBL/GenBank/DDBJ databases">
        <title>Evolution of GPA BGCs.</title>
        <authorList>
            <person name="Waglechner N."/>
            <person name="Wright G.D."/>
        </authorList>
    </citation>
    <scope>NUCLEOTIDE SEQUENCE [LARGE SCALE GENOMIC DNA]</scope>
    <source>
        <strain evidence="2 3">DSM 5908</strain>
    </source>
</reference>
<evidence type="ECO:0000313" key="2">
    <source>
        <dbReference type="EMBL" id="RSM35275.1"/>
    </source>
</evidence>
<protein>
    <submittedName>
        <fullName evidence="2">NAD(P)-dependent oxidoreductase</fullName>
    </submittedName>
</protein>
<dbReference type="InterPro" id="IPR008030">
    <property type="entry name" value="NmrA-like"/>
</dbReference>
<dbReference type="Gene3D" id="3.90.25.10">
    <property type="entry name" value="UDP-galactose 4-epimerase, domain 1"/>
    <property type="match status" value="1"/>
</dbReference>
<organism evidence="2 3">
    <name type="scientific">Amycolatopsis balhimycina DSM 5908</name>
    <dbReference type="NCBI Taxonomy" id="1081091"/>
    <lineage>
        <taxon>Bacteria</taxon>
        <taxon>Bacillati</taxon>
        <taxon>Actinomycetota</taxon>
        <taxon>Actinomycetes</taxon>
        <taxon>Pseudonocardiales</taxon>
        <taxon>Pseudonocardiaceae</taxon>
        <taxon>Amycolatopsis</taxon>
    </lineage>
</organism>
<dbReference type="InterPro" id="IPR036291">
    <property type="entry name" value="NAD(P)-bd_dom_sf"/>
</dbReference>
<proteinExistence type="predicted"/>